<dbReference type="Pfam" id="PF19877">
    <property type="entry name" value="DUF6350"/>
    <property type="match status" value="1"/>
</dbReference>
<feature type="transmembrane region" description="Helical" evidence="2">
    <location>
        <begin position="366"/>
        <end position="387"/>
    </location>
</feature>
<feature type="transmembrane region" description="Helical" evidence="2">
    <location>
        <begin position="7"/>
        <end position="35"/>
    </location>
</feature>
<evidence type="ECO:0000313" key="4">
    <source>
        <dbReference type="Proteomes" id="UP000433493"/>
    </source>
</evidence>
<feature type="transmembrane region" description="Helical" evidence="2">
    <location>
        <begin position="47"/>
        <end position="68"/>
    </location>
</feature>
<dbReference type="InterPro" id="IPR045931">
    <property type="entry name" value="DUF6350"/>
</dbReference>
<evidence type="ECO:0000313" key="3">
    <source>
        <dbReference type="EMBL" id="KAB1641642.1"/>
    </source>
</evidence>
<feature type="compositionally biased region" description="Acidic residues" evidence="1">
    <location>
        <begin position="544"/>
        <end position="557"/>
    </location>
</feature>
<organism evidence="3 4">
    <name type="scientific">Gulosibacter chungangensis</name>
    <dbReference type="NCBI Taxonomy" id="979746"/>
    <lineage>
        <taxon>Bacteria</taxon>
        <taxon>Bacillati</taxon>
        <taxon>Actinomycetota</taxon>
        <taxon>Actinomycetes</taxon>
        <taxon>Micrococcales</taxon>
        <taxon>Microbacteriaceae</taxon>
        <taxon>Gulosibacter</taxon>
    </lineage>
</organism>
<evidence type="ECO:0000256" key="2">
    <source>
        <dbReference type="SAM" id="Phobius"/>
    </source>
</evidence>
<keyword evidence="4" id="KW-1185">Reference proteome</keyword>
<gene>
    <name evidence="3" type="ORF">F8O05_11850</name>
</gene>
<dbReference type="OrthoDB" id="3742900at2"/>
<dbReference type="AlphaFoldDB" id="A0A7J5BB05"/>
<feature type="transmembrane region" description="Helical" evidence="2">
    <location>
        <begin position="189"/>
        <end position="213"/>
    </location>
</feature>
<sequence length="557" mass="59017">MTRISSLIAAIADAALTVAIGFAVPLAVTIASWLITGGFQSTAFEVPLTIAAAVWALGLGGAVGFTIDPQTYPGLGIAEPFTFVVSIAPLVFTAFIAWMAWRTGDRLSHEDEPWTGLAGSTVAFVLAAWLSTNFAGTDVIRIDVQGAVTVGTVTWAVMLLIGTRVWEYLPWSRWVGERIDDIADLAARAVRIAVGLVVGVFGLATAFLLIGLVTSMGRVIGLMESLQLDFAGVIGMGLLQLAYLPTLIVWATAWLMGPGIQLGEGSLATLGGTDAGPLPIVPLLGLLPEESSPYLWAALALPVTLASVIALISRSRNPGIDGRVWWERLLPPAAGALLAALALAIFAQLARGAIGPGRLLEFGPQPWWMLLAAFGIFLVGGAIGAFLPLEASESEAAPAAQSAEAAERADAAGRAGRPGESAHGEDARGTDEQDDDLDGANPRTRPHLIPFRNILGRVLGEPRDDTEDDDQDRDRDEDSAEDFDESAGVGTNESRDDREHRGEASGESDAESDHTAGWPAKPSPYARPRARLELRDAVQRPDEPDIYADIDLDEDQR</sequence>
<keyword evidence="2" id="KW-0812">Transmembrane</keyword>
<feature type="transmembrane region" description="Helical" evidence="2">
    <location>
        <begin position="233"/>
        <end position="256"/>
    </location>
</feature>
<feature type="transmembrane region" description="Helical" evidence="2">
    <location>
        <begin position="80"/>
        <end position="101"/>
    </location>
</feature>
<reference evidence="3 4" key="1">
    <citation type="submission" date="2019-09" db="EMBL/GenBank/DDBJ databases">
        <title>Phylogeny of genus Pseudoclavibacter and closely related genus.</title>
        <authorList>
            <person name="Li Y."/>
        </authorList>
    </citation>
    <scope>NUCLEOTIDE SEQUENCE [LARGE SCALE GENOMIC DNA]</scope>
    <source>
        <strain evidence="3 4">KCTC 13959</strain>
    </source>
</reference>
<keyword evidence="2" id="KW-0472">Membrane</keyword>
<evidence type="ECO:0000256" key="1">
    <source>
        <dbReference type="SAM" id="MobiDB-lite"/>
    </source>
</evidence>
<accession>A0A7J5BB05</accession>
<feature type="compositionally biased region" description="Acidic residues" evidence="1">
    <location>
        <begin position="464"/>
        <end position="485"/>
    </location>
</feature>
<dbReference type="RefSeq" id="WP_158052961.1">
    <property type="nucleotide sequence ID" value="NZ_WBKB01000008.1"/>
</dbReference>
<name>A0A7J5BB05_9MICO</name>
<feature type="region of interest" description="Disordered" evidence="1">
    <location>
        <begin position="398"/>
        <end position="557"/>
    </location>
</feature>
<feature type="compositionally biased region" description="Basic and acidic residues" evidence="1">
    <location>
        <begin position="530"/>
        <end position="543"/>
    </location>
</feature>
<feature type="compositionally biased region" description="Basic and acidic residues" evidence="1">
    <location>
        <begin position="493"/>
        <end position="504"/>
    </location>
</feature>
<feature type="transmembrane region" description="Helical" evidence="2">
    <location>
        <begin position="333"/>
        <end position="354"/>
    </location>
</feature>
<dbReference type="EMBL" id="WBKB01000008">
    <property type="protein sequence ID" value="KAB1641642.1"/>
    <property type="molecule type" value="Genomic_DNA"/>
</dbReference>
<keyword evidence="2" id="KW-1133">Transmembrane helix</keyword>
<feature type="transmembrane region" description="Helical" evidence="2">
    <location>
        <begin position="294"/>
        <end position="312"/>
    </location>
</feature>
<dbReference type="Proteomes" id="UP000433493">
    <property type="component" value="Unassembled WGS sequence"/>
</dbReference>
<protein>
    <submittedName>
        <fullName evidence="3">Uncharacterized protein</fullName>
    </submittedName>
</protein>
<feature type="transmembrane region" description="Helical" evidence="2">
    <location>
        <begin position="147"/>
        <end position="169"/>
    </location>
</feature>
<feature type="transmembrane region" description="Helical" evidence="2">
    <location>
        <begin position="113"/>
        <end position="135"/>
    </location>
</feature>
<comment type="caution">
    <text evidence="3">The sequence shown here is derived from an EMBL/GenBank/DDBJ whole genome shotgun (WGS) entry which is preliminary data.</text>
</comment>
<proteinExistence type="predicted"/>
<feature type="compositionally biased region" description="Basic and acidic residues" evidence="1">
    <location>
        <begin position="420"/>
        <end position="431"/>
    </location>
</feature>